<evidence type="ECO:0000313" key="2">
    <source>
        <dbReference type="Proteomes" id="UP001164539"/>
    </source>
</evidence>
<name>A0ACC1YT94_MELAZ</name>
<sequence length="295" mass="33751">MGSGHWFRAIIGLKKVKRDRSKQGKVHSTPEKSNISNEGCQSPSESSNHANGSSHSNPVFPTISVEERAAIRIQKAFRAYRAIKSIRRLRGTGRFNILIQDHSVQKQTSNALSHIHSWCNIQTQIRNRRLCMVTEGRIKQKKLENQLKLEAKLHELEVEWQNGSETMEEILSRIQQREEAAVKRERAMAYAFSHQWRANSSQYLGQAYYNICKENWGWSWMERWIAARPWEVRINAKSTKKIKAKQLSNADKVASQLDLKVSAVSARSASLNGNKTTKAKKSPQQTPDNQTFPAE</sequence>
<dbReference type="EMBL" id="CM051395">
    <property type="protein sequence ID" value="KAJ4726403.1"/>
    <property type="molecule type" value="Genomic_DNA"/>
</dbReference>
<dbReference type="Proteomes" id="UP001164539">
    <property type="component" value="Chromosome 2"/>
</dbReference>
<protein>
    <submittedName>
        <fullName evidence="1">Protein IQ-DOMAIN 1</fullName>
    </submittedName>
</protein>
<proteinExistence type="predicted"/>
<organism evidence="1 2">
    <name type="scientific">Melia azedarach</name>
    <name type="common">Chinaberry tree</name>
    <dbReference type="NCBI Taxonomy" id="155640"/>
    <lineage>
        <taxon>Eukaryota</taxon>
        <taxon>Viridiplantae</taxon>
        <taxon>Streptophyta</taxon>
        <taxon>Embryophyta</taxon>
        <taxon>Tracheophyta</taxon>
        <taxon>Spermatophyta</taxon>
        <taxon>Magnoliopsida</taxon>
        <taxon>eudicotyledons</taxon>
        <taxon>Gunneridae</taxon>
        <taxon>Pentapetalae</taxon>
        <taxon>rosids</taxon>
        <taxon>malvids</taxon>
        <taxon>Sapindales</taxon>
        <taxon>Meliaceae</taxon>
        <taxon>Melia</taxon>
    </lineage>
</organism>
<evidence type="ECO:0000313" key="1">
    <source>
        <dbReference type="EMBL" id="KAJ4726403.1"/>
    </source>
</evidence>
<gene>
    <name evidence="1" type="ORF">OWV82_005118</name>
</gene>
<accession>A0ACC1YT94</accession>
<comment type="caution">
    <text evidence="1">The sequence shown here is derived from an EMBL/GenBank/DDBJ whole genome shotgun (WGS) entry which is preliminary data.</text>
</comment>
<keyword evidence="2" id="KW-1185">Reference proteome</keyword>
<reference evidence="1 2" key="1">
    <citation type="journal article" date="2023" name="Science">
        <title>Complex scaffold remodeling in plant triterpene biosynthesis.</title>
        <authorList>
            <person name="De La Pena R."/>
            <person name="Hodgson H."/>
            <person name="Liu J.C."/>
            <person name="Stephenson M.J."/>
            <person name="Martin A.C."/>
            <person name="Owen C."/>
            <person name="Harkess A."/>
            <person name="Leebens-Mack J."/>
            <person name="Jimenez L.E."/>
            <person name="Osbourn A."/>
            <person name="Sattely E.S."/>
        </authorList>
    </citation>
    <scope>NUCLEOTIDE SEQUENCE [LARGE SCALE GENOMIC DNA]</scope>
    <source>
        <strain evidence="2">cv. JPN11</strain>
        <tissue evidence="1">Leaf</tissue>
    </source>
</reference>